<reference evidence="3" key="1">
    <citation type="submission" date="2022-11" db="EMBL/GenBank/DDBJ databases">
        <title>Minimal conservation of predation-associated metabolite biosynthetic gene clusters underscores biosynthetic potential of Myxococcota including descriptions for ten novel species: Archangium lansinium sp. nov., Myxococcus landrumus sp. nov., Nannocystis bai.</title>
        <authorList>
            <person name="Ahearne A."/>
            <person name="Stevens C."/>
            <person name="Dowd S."/>
        </authorList>
    </citation>
    <scope>NUCLEOTIDE SEQUENCE</scope>
    <source>
        <strain evidence="3">Fl3</strain>
    </source>
</reference>
<feature type="chain" id="PRO_5046801267" evidence="2">
    <location>
        <begin position="21"/>
        <end position="285"/>
    </location>
</feature>
<sequence>MTLRRVALAAALACNPPASSEPAPVAPVEAAPPEPTCEEPPPGTLAWLPELPDPAAAPGRTGAGGPSRPTTATASPTELPARPDAPRRADPSARPAAAREDMPDQTCPWVLFSKKHGELAVRPLGRGEAAPAHVRAPVPVVPPPGCDPCRWSGVVTPVGPILLAVRPSADSELAAAAWIGAGMPPSPRVDVEPAPLVFAPLWFGQSVFGDSTLQGPPWALAPRLCGRSLVLLPTPRLPGAGAEEPPSALVRAAGVYAAAGGELLRQDMPVPADMSNCTAIPLELP</sequence>
<evidence type="ECO:0000256" key="1">
    <source>
        <dbReference type="SAM" id="MobiDB-lite"/>
    </source>
</evidence>
<proteinExistence type="predicted"/>
<accession>A0ABY7H4E9</accession>
<feature type="compositionally biased region" description="Basic and acidic residues" evidence="1">
    <location>
        <begin position="84"/>
        <end position="102"/>
    </location>
</feature>
<keyword evidence="2" id="KW-0732">Signal</keyword>
<feature type="compositionally biased region" description="Low complexity" evidence="1">
    <location>
        <begin position="14"/>
        <end position="29"/>
    </location>
</feature>
<dbReference type="Proteomes" id="UP001164459">
    <property type="component" value="Chromosome"/>
</dbReference>
<name>A0ABY7H4E9_9BACT</name>
<feature type="signal peptide" evidence="2">
    <location>
        <begin position="1"/>
        <end position="20"/>
    </location>
</feature>
<evidence type="ECO:0000313" key="3">
    <source>
        <dbReference type="EMBL" id="WAS94161.1"/>
    </source>
</evidence>
<dbReference type="RefSeq" id="WP_269036498.1">
    <property type="nucleotide sequence ID" value="NZ_CP114040.1"/>
</dbReference>
<organism evidence="3 4">
    <name type="scientific">Nannocystis punicea</name>
    <dbReference type="NCBI Taxonomy" id="2995304"/>
    <lineage>
        <taxon>Bacteria</taxon>
        <taxon>Pseudomonadati</taxon>
        <taxon>Myxococcota</taxon>
        <taxon>Polyangia</taxon>
        <taxon>Nannocystales</taxon>
        <taxon>Nannocystaceae</taxon>
        <taxon>Nannocystis</taxon>
    </lineage>
</organism>
<feature type="compositionally biased region" description="Pro residues" evidence="1">
    <location>
        <begin position="30"/>
        <end position="43"/>
    </location>
</feature>
<protein>
    <submittedName>
        <fullName evidence="3">Uncharacterized protein</fullName>
    </submittedName>
</protein>
<feature type="region of interest" description="Disordered" evidence="1">
    <location>
        <begin position="14"/>
        <end position="102"/>
    </location>
</feature>
<dbReference type="EMBL" id="CP114040">
    <property type="protein sequence ID" value="WAS94161.1"/>
    <property type="molecule type" value="Genomic_DNA"/>
</dbReference>
<gene>
    <name evidence="3" type="ORF">O0S08_49190</name>
</gene>
<keyword evidence="4" id="KW-1185">Reference proteome</keyword>
<feature type="compositionally biased region" description="Low complexity" evidence="1">
    <location>
        <begin position="54"/>
        <end position="82"/>
    </location>
</feature>
<evidence type="ECO:0000313" key="4">
    <source>
        <dbReference type="Proteomes" id="UP001164459"/>
    </source>
</evidence>
<evidence type="ECO:0000256" key="2">
    <source>
        <dbReference type="SAM" id="SignalP"/>
    </source>
</evidence>